<accession>A0AAW4ZGB4</accession>
<proteinExistence type="predicted"/>
<feature type="coiled-coil region" evidence="1">
    <location>
        <begin position="860"/>
        <end position="914"/>
    </location>
</feature>
<comment type="caution">
    <text evidence="4">The sequence shown here is derived from an EMBL/GenBank/DDBJ whole genome shotgun (WGS) entry which is preliminary data.</text>
</comment>
<keyword evidence="2" id="KW-0472">Membrane</keyword>
<keyword evidence="2" id="KW-0812">Transmembrane</keyword>
<keyword evidence="2" id="KW-1133">Transmembrane helix</keyword>
<feature type="coiled-coil region" evidence="1">
    <location>
        <begin position="362"/>
        <end position="397"/>
    </location>
</feature>
<reference evidence="4" key="1">
    <citation type="submission" date="2021-07" db="EMBL/GenBank/DDBJ databases">
        <title>Comparative genomics of Bacteroides fragilis group isolates reveals species-dependent resistance mechanisms and validates clinical tools for resistance prediction.</title>
        <authorList>
            <person name="Wallace M.J."/>
            <person name="Jean S."/>
            <person name="Wallace M.A."/>
            <person name="Carey-Ann B.D."/>
            <person name="Dantas G."/>
        </authorList>
    </citation>
    <scope>NUCLEOTIDE SEQUENCE</scope>
    <source>
        <strain evidence="4">BJH_160</strain>
    </source>
</reference>
<protein>
    <submittedName>
        <fullName evidence="4">Tape measure protein</fullName>
    </submittedName>
</protein>
<evidence type="ECO:0000256" key="2">
    <source>
        <dbReference type="SAM" id="Phobius"/>
    </source>
</evidence>
<dbReference type="NCBIfam" id="TIGR02675">
    <property type="entry name" value="tape_meas_nterm"/>
    <property type="match status" value="1"/>
</dbReference>
<feature type="domain" description="Tape measure protein N-terminal" evidence="3">
    <location>
        <begin position="72"/>
        <end position="256"/>
    </location>
</feature>
<feature type="coiled-coil region" evidence="1">
    <location>
        <begin position="455"/>
        <end position="482"/>
    </location>
</feature>
<feature type="coiled-coil region" evidence="1">
    <location>
        <begin position="662"/>
        <end position="734"/>
    </location>
</feature>
<evidence type="ECO:0000313" key="4">
    <source>
        <dbReference type="EMBL" id="MCE9240965.1"/>
    </source>
</evidence>
<evidence type="ECO:0000313" key="5">
    <source>
        <dbReference type="Proteomes" id="UP001200544"/>
    </source>
</evidence>
<dbReference type="InterPro" id="IPR013491">
    <property type="entry name" value="Tape_meas_N"/>
</dbReference>
<feature type="transmembrane region" description="Helical" evidence="2">
    <location>
        <begin position="325"/>
        <end position="353"/>
    </location>
</feature>
<dbReference type="Proteomes" id="UP001200544">
    <property type="component" value="Unassembled WGS sequence"/>
</dbReference>
<evidence type="ECO:0000256" key="1">
    <source>
        <dbReference type="SAM" id="Coils"/>
    </source>
</evidence>
<dbReference type="EMBL" id="JAHYQA010000037">
    <property type="protein sequence ID" value="MCE9240965.1"/>
    <property type="molecule type" value="Genomic_DNA"/>
</dbReference>
<sequence>MKDDNMADLVFSIKGNNEEFIKGAEQIRSSIRSITVELENANNENRGFTEVLRKTFDAIGGTEALKTFVSDVIRVRGEYQQLENSFGTLLQSKEKADALMSQMMRNAAETPFSLTELANGAKQLIGYGVASGEVNDTLLQLGNIASGIGAPLEQITSLYGNVMVQGSLYADDLNNFSASGVPMLQGLADMLGVNTEKVNEMVSAGKIGFPEVQKVIENLTNEGGQFYGSMDEQSKTIVGEINNLRDAWEMMLNGIGESQEGMIGGAISGITYLVENYEQIGKILLTLIEIYGVYKAACIANIVFTQSLATTQMELGIVMAKLKRAFITLTAAMNLNPWVLAATAIIGLGLAMWNLSERTTAAEKAQKKFNDEQERFNQQQENRKQKVESLMRVIQDETETESAKIKAYEELQKYSPALTDAYSREEIANLDLAEAQRITNEERDENNYNNIIANVQKYTDILNKARTEAEKLREEAKKERDPEKASTLDVLAYGHDRVANTANIDLSQWKDALAEHDRLKRKVEEENTPIEERITIAEGSLNKIREEYNKVNTLMIAERAKLEKNPFYIIPFQLQADYDNLGAQLEEAESNVLKLKKQKGRDVTYQEELKAAKKDWLKFKEEYQTLLNNPNATSQKVSEAKDKMNSAETTYKGLGGITDNRYEEEAKRRREEQKRIEELRNKQKIDEKLAIEDLANRNAQAEIDAMNEGEEKKLAQMEFNHQKEIAELKRLKADYLQKKIDTEKAIFEANSKNEGKAFDKSTVSLNEEEENTFANILKQTVARQENDISVYYKDILSKYQGYVEKRLSVQQKFEQEREALAKAGASKETLAEHDYQKEGALEAVDNEFAMREDSFQSWTNSIANMSLEQLQKLLFQAEQELQRSEFLSPNDPKLAGQRAKVSSLKNEISEKTNEIQTAPEKRGIKEWQELYKTLGNVESGFNEIGDAVGGTAGEIISAAGGIASSTLQMIDGIVMLANGSSSAMSGTAQAASTSIQTVEKASVILAIIGAALQVATKIADMFGADYSDYDTAKENYESYVKVLDVIIGKQKELLETLTGKAAVEASQKAIGLIEKEANAARTLGKERLNAGASAGSHSIGVRMRKGMNNEGWAEWNNFANSIGMNPDDIGNRMTGLFDLTAEQLATLQRDAPTFWAKLDGDVREYLEQIIACNEETEEMRDLLNESLTQVSFDDVFSSFLDALSDMDSSSEEFANNFEKYMQKAILNSMLIDNYKSRINEWYKAFAKANESGGIDEKEYADLQESWNGIVSDALEERNALMQQFGWSSGEESPSQSSTQKGFAAMSQDTGDELNGRFTALQISNEEIKNSMLFVLGSLSSLCTTASDSNLLLTDMRNLAVMSNGHLEDIAKYTKVLLGFGEKLDNIDRNTKNI</sequence>
<organism evidence="4 5">
    <name type="scientific">Bacteroides thetaiotaomicron</name>
    <dbReference type="NCBI Taxonomy" id="818"/>
    <lineage>
        <taxon>Bacteria</taxon>
        <taxon>Pseudomonadati</taxon>
        <taxon>Bacteroidota</taxon>
        <taxon>Bacteroidia</taxon>
        <taxon>Bacteroidales</taxon>
        <taxon>Bacteroidaceae</taxon>
        <taxon>Bacteroides</taxon>
    </lineage>
</organism>
<feature type="transmembrane region" description="Helical" evidence="2">
    <location>
        <begin position="283"/>
        <end position="304"/>
    </location>
</feature>
<dbReference type="RefSeq" id="WP_234129488.1">
    <property type="nucleotide sequence ID" value="NZ_JAHYQA010000037.1"/>
</dbReference>
<evidence type="ECO:0000259" key="3">
    <source>
        <dbReference type="Pfam" id="PF20155"/>
    </source>
</evidence>
<dbReference type="Pfam" id="PF20155">
    <property type="entry name" value="TMP_3"/>
    <property type="match status" value="1"/>
</dbReference>
<gene>
    <name evidence="4" type="ORF">K0H07_27985</name>
</gene>
<keyword evidence="1" id="KW-0175">Coiled coil</keyword>
<name>A0AAW4ZGB4_BACT4</name>